<dbReference type="PROSITE" id="PS50005">
    <property type="entry name" value="TPR"/>
    <property type="match status" value="2"/>
</dbReference>
<dbReference type="EC" id="4.6.1.1" evidence="3"/>
<dbReference type="SMART" id="SM00028">
    <property type="entry name" value="TPR"/>
    <property type="match status" value="2"/>
</dbReference>
<dbReference type="Pfam" id="PF13181">
    <property type="entry name" value="TPR_8"/>
    <property type="match status" value="1"/>
</dbReference>
<protein>
    <submittedName>
        <fullName evidence="3">Adenylate cyclase</fullName>
        <ecNumber evidence="3">4.6.1.1</ecNumber>
    </submittedName>
</protein>
<dbReference type="InterPro" id="IPR011990">
    <property type="entry name" value="TPR-like_helical_dom_sf"/>
</dbReference>
<evidence type="ECO:0000313" key="3">
    <source>
        <dbReference type="EMBL" id="CAA9296131.1"/>
    </source>
</evidence>
<feature type="repeat" description="TPR" evidence="1">
    <location>
        <begin position="140"/>
        <end position="173"/>
    </location>
</feature>
<dbReference type="AlphaFoldDB" id="A0A6J4K530"/>
<name>A0A6J4K530_9CHLR</name>
<feature type="repeat" description="TPR" evidence="1">
    <location>
        <begin position="106"/>
        <end position="139"/>
    </location>
</feature>
<evidence type="ECO:0000256" key="1">
    <source>
        <dbReference type="PROSITE-ProRule" id="PRU00339"/>
    </source>
</evidence>
<organism evidence="3">
    <name type="scientific">uncultured Chloroflexota bacterium</name>
    <dbReference type="NCBI Taxonomy" id="166587"/>
    <lineage>
        <taxon>Bacteria</taxon>
        <taxon>Bacillati</taxon>
        <taxon>Chloroflexota</taxon>
        <taxon>environmental samples</taxon>
    </lineage>
</organism>
<reference evidence="3" key="1">
    <citation type="submission" date="2020-02" db="EMBL/GenBank/DDBJ databases">
        <authorList>
            <person name="Meier V. D."/>
        </authorList>
    </citation>
    <scope>NUCLEOTIDE SEQUENCE</scope>
    <source>
        <strain evidence="3">AVDCRST_MAG77</strain>
    </source>
</reference>
<keyword evidence="1" id="KW-0802">TPR repeat</keyword>
<accession>A0A6J4K530</accession>
<gene>
    <name evidence="3" type="ORF">AVDCRST_MAG77-5578</name>
</gene>
<dbReference type="GO" id="GO:0004016">
    <property type="term" value="F:adenylate cyclase activity"/>
    <property type="evidence" value="ECO:0007669"/>
    <property type="project" value="UniProtKB-EC"/>
</dbReference>
<feature type="region of interest" description="Disordered" evidence="2">
    <location>
        <begin position="187"/>
        <end position="223"/>
    </location>
</feature>
<keyword evidence="3" id="KW-0456">Lyase</keyword>
<dbReference type="Gene3D" id="1.25.40.10">
    <property type="entry name" value="Tetratricopeptide repeat domain"/>
    <property type="match status" value="1"/>
</dbReference>
<sequence>MANTTLRRTVILGRPGENLELREWPFLGQLRALGRCPDPARRAWEKTAKARGLSAAHDGRLQEAIRLLEQARIELPWRDDEVEANLNELRAIRRLEKKLEVRPNDGPTLITLGKAYFAQERGDAALDCFRRAAKAMPGSAEPHAMIGLELHFRGDATGAEEAYREALRLQPSHSLAGLYLKDLLRGDPPGGGPVAGDDAGARPATTSSEESLDPGTVAVIAAG</sequence>
<dbReference type="EMBL" id="CADCTC010000272">
    <property type="protein sequence ID" value="CAA9296131.1"/>
    <property type="molecule type" value="Genomic_DNA"/>
</dbReference>
<proteinExistence type="predicted"/>
<evidence type="ECO:0000256" key="2">
    <source>
        <dbReference type="SAM" id="MobiDB-lite"/>
    </source>
</evidence>
<dbReference type="InterPro" id="IPR019734">
    <property type="entry name" value="TPR_rpt"/>
</dbReference>
<dbReference type="SUPFAM" id="SSF48452">
    <property type="entry name" value="TPR-like"/>
    <property type="match status" value="1"/>
</dbReference>